<reference evidence="1 2" key="1">
    <citation type="submission" date="2019-03" db="EMBL/GenBank/DDBJ databases">
        <title>Single cell metagenomics reveals metabolic interactions within the superorganism composed of flagellate Streblomastix strix and complex community of Bacteroidetes bacteria on its surface.</title>
        <authorList>
            <person name="Treitli S.C."/>
            <person name="Kolisko M."/>
            <person name="Husnik F."/>
            <person name="Keeling P."/>
            <person name="Hampl V."/>
        </authorList>
    </citation>
    <scope>NUCLEOTIDE SEQUENCE [LARGE SCALE GENOMIC DNA]</scope>
    <source>
        <strain evidence="1">ST1C</strain>
    </source>
</reference>
<accession>A0A5J4V5Z0</accession>
<evidence type="ECO:0000313" key="1">
    <source>
        <dbReference type="EMBL" id="KAA6377730.1"/>
    </source>
</evidence>
<comment type="caution">
    <text evidence="1">The sequence shown here is derived from an EMBL/GenBank/DDBJ whole genome shotgun (WGS) entry which is preliminary data.</text>
</comment>
<protein>
    <submittedName>
        <fullName evidence="1">Uncharacterized protein</fullName>
    </submittedName>
</protein>
<organism evidence="1 2">
    <name type="scientific">Streblomastix strix</name>
    <dbReference type="NCBI Taxonomy" id="222440"/>
    <lineage>
        <taxon>Eukaryota</taxon>
        <taxon>Metamonada</taxon>
        <taxon>Preaxostyla</taxon>
        <taxon>Oxymonadida</taxon>
        <taxon>Streblomastigidae</taxon>
        <taxon>Streblomastix</taxon>
    </lineage>
</organism>
<sequence>MPTRSFKLLTDQNQFNDFIDKSVVSAEGEAIRPLFVEQNKSCSLNENRSTALAGFIQEEAPDVETRIYYFGFKDFSIVIIVKENDAMIECYFMHLHIFEEHCD</sequence>
<dbReference type="Proteomes" id="UP000324800">
    <property type="component" value="Unassembled WGS sequence"/>
</dbReference>
<gene>
    <name evidence="1" type="ORF">EZS28_026744</name>
</gene>
<evidence type="ECO:0000313" key="2">
    <source>
        <dbReference type="Proteomes" id="UP000324800"/>
    </source>
</evidence>
<dbReference type="AlphaFoldDB" id="A0A5J4V5Z0"/>
<dbReference type="EMBL" id="SNRW01009616">
    <property type="protein sequence ID" value="KAA6377730.1"/>
    <property type="molecule type" value="Genomic_DNA"/>
</dbReference>
<proteinExistence type="predicted"/>
<name>A0A5J4V5Z0_9EUKA</name>